<organism evidence="1 2">
    <name type="scientific">Cordyceps javanica</name>
    <dbReference type="NCBI Taxonomy" id="43265"/>
    <lineage>
        <taxon>Eukaryota</taxon>
        <taxon>Fungi</taxon>
        <taxon>Dikarya</taxon>
        <taxon>Ascomycota</taxon>
        <taxon>Pezizomycotina</taxon>
        <taxon>Sordariomycetes</taxon>
        <taxon>Hypocreomycetidae</taxon>
        <taxon>Hypocreales</taxon>
        <taxon>Cordycipitaceae</taxon>
        <taxon>Cordyceps</taxon>
    </lineage>
</organism>
<protein>
    <submittedName>
        <fullName evidence="1">Uncharacterized protein</fullName>
    </submittedName>
</protein>
<keyword evidence="2" id="KW-1185">Reference proteome</keyword>
<comment type="caution">
    <text evidence="1">The sequence shown here is derived from an EMBL/GenBank/DDBJ whole genome shotgun (WGS) entry which is preliminary data.</text>
</comment>
<evidence type="ECO:0000313" key="1">
    <source>
        <dbReference type="EMBL" id="TQV93400.1"/>
    </source>
</evidence>
<name>A0A545UVC0_9HYPO</name>
<dbReference type="Proteomes" id="UP000315783">
    <property type="component" value="Unassembled WGS sequence"/>
</dbReference>
<evidence type="ECO:0000313" key="2">
    <source>
        <dbReference type="Proteomes" id="UP000315783"/>
    </source>
</evidence>
<dbReference type="EMBL" id="SPUK01000012">
    <property type="protein sequence ID" value="TQV93400.1"/>
    <property type="molecule type" value="Genomic_DNA"/>
</dbReference>
<proteinExistence type="predicted"/>
<dbReference type="AlphaFoldDB" id="A0A545UVC0"/>
<sequence length="54" mass="5918">MVPHSQAFTVLSMARSPFHGLGLIGHVPCSRRLFIAKWHNAQAEVNMSLAESSV</sequence>
<gene>
    <name evidence="1" type="ORF">IF1G_07978</name>
</gene>
<reference evidence="1 2" key="1">
    <citation type="journal article" date="2019" name="Appl. Microbiol. Biotechnol.">
        <title>Genome sequence of Isaria javanica and comparative genome analysis insights into family S53 peptidase evolution in fungal entomopathogens.</title>
        <authorList>
            <person name="Lin R."/>
            <person name="Zhang X."/>
            <person name="Xin B."/>
            <person name="Zou M."/>
            <person name="Gao Y."/>
            <person name="Qin F."/>
            <person name="Hu Q."/>
            <person name="Xie B."/>
            <person name="Cheng X."/>
        </authorList>
    </citation>
    <scope>NUCLEOTIDE SEQUENCE [LARGE SCALE GENOMIC DNA]</scope>
    <source>
        <strain evidence="1 2">IJ1G</strain>
    </source>
</reference>
<accession>A0A545UVC0</accession>